<evidence type="ECO:0000256" key="2">
    <source>
        <dbReference type="RuleBase" id="RU003909"/>
    </source>
</evidence>
<evidence type="ECO:0000313" key="3">
    <source>
        <dbReference type="EMBL" id="KAJ8906990.1"/>
    </source>
</evidence>
<dbReference type="Pfam" id="PF00235">
    <property type="entry name" value="Profilin"/>
    <property type="match status" value="1"/>
</dbReference>
<keyword evidence="2" id="KW-0009">Actin-binding</keyword>
<accession>A0AAV8UWK6</accession>
<reference evidence="3 4" key="1">
    <citation type="journal article" date="2023" name="Nat. Commun.">
        <title>Origin of minicircular mitochondrial genomes in red algae.</title>
        <authorList>
            <person name="Lee Y."/>
            <person name="Cho C.H."/>
            <person name="Lee Y.M."/>
            <person name="Park S.I."/>
            <person name="Yang J.H."/>
            <person name="West J.A."/>
            <person name="Bhattacharya D."/>
            <person name="Yoon H.S."/>
        </authorList>
    </citation>
    <scope>NUCLEOTIDE SEQUENCE [LARGE SCALE GENOMIC DNA]</scope>
    <source>
        <strain evidence="3 4">CCMP1338</strain>
        <tissue evidence="3">Whole cell</tissue>
    </source>
</reference>
<dbReference type="InterPro" id="IPR005455">
    <property type="entry name" value="PFN_euk"/>
</dbReference>
<organism evidence="3 4">
    <name type="scientific">Rhodosorus marinus</name>
    <dbReference type="NCBI Taxonomy" id="101924"/>
    <lineage>
        <taxon>Eukaryota</taxon>
        <taxon>Rhodophyta</taxon>
        <taxon>Stylonematophyceae</taxon>
        <taxon>Stylonematales</taxon>
        <taxon>Stylonemataceae</taxon>
        <taxon>Rhodosorus</taxon>
    </lineage>
</organism>
<name>A0AAV8UWK6_9RHOD</name>
<evidence type="ECO:0000313" key="4">
    <source>
        <dbReference type="Proteomes" id="UP001157974"/>
    </source>
</evidence>
<gene>
    <name evidence="3" type="ORF">NDN08_003473</name>
</gene>
<dbReference type="SUPFAM" id="SSF55770">
    <property type="entry name" value="Profilin (actin-binding protein)"/>
    <property type="match status" value="1"/>
</dbReference>
<sequence>MQAEGCYKSAIVGHNGVTWAHTGGFRIREEEVAHVLEILKEDDMHELQSGFNVAGKPFAFIRGEFNYDDDYELTWFVGRHKRRGKLSEGVLIIVTERTVIFGVHNAAFTSKCFGNALLKTSRMAQGMVQKGF</sequence>
<dbReference type="Gene3D" id="3.30.450.30">
    <property type="entry name" value="Dynein light chain 2a, cytoplasmic"/>
    <property type="match status" value="1"/>
</dbReference>
<dbReference type="Proteomes" id="UP001157974">
    <property type="component" value="Unassembled WGS sequence"/>
</dbReference>
<dbReference type="SMART" id="SM00392">
    <property type="entry name" value="PROF"/>
    <property type="match status" value="1"/>
</dbReference>
<comment type="similarity">
    <text evidence="1 2">Belongs to the profilin family.</text>
</comment>
<dbReference type="AlphaFoldDB" id="A0AAV8UWK6"/>
<dbReference type="InterPro" id="IPR036140">
    <property type="entry name" value="PFN_sf"/>
</dbReference>
<keyword evidence="4" id="KW-1185">Reference proteome</keyword>
<dbReference type="EMBL" id="JAMWBK010000003">
    <property type="protein sequence ID" value="KAJ8906990.1"/>
    <property type="molecule type" value="Genomic_DNA"/>
</dbReference>
<comment type="caution">
    <text evidence="3">The sequence shown here is derived from an EMBL/GenBank/DDBJ whole genome shotgun (WGS) entry which is preliminary data.</text>
</comment>
<proteinExistence type="inferred from homology"/>
<dbReference type="GO" id="GO:0003779">
    <property type="term" value="F:actin binding"/>
    <property type="evidence" value="ECO:0007669"/>
    <property type="project" value="UniProtKB-KW"/>
</dbReference>
<evidence type="ECO:0000256" key="1">
    <source>
        <dbReference type="ARBA" id="ARBA00010058"/>
    </source>
</evidence>
<dbReference type="InterPro" id="IPR048278">
    <property type="entry name" value="PFN"/>
</dbReference>
<protein>
    <recommendedName>
        <fullName evidence="2">Profilin</fullName>
    </recommendedName>
</protein>